<evidence type="ECO:0000256" key="8">
    <source>
        <dbReference type="ARBA" id="ARBA00022679"/>
    </source>
</evidence>
<evidence type="ECO:0000256" key="6">
    <source>
        <dbReference type="ARBA" id="ARBA00022642"/>
    </source>
</evidence>
<dbReference type="GO" id="GO:0034213">
    <property type="term" value="P:quinolinate catabolic process"/>
    <property type="evidence" value="ECO:0007669"/>
    <property type="project" value="TreeGrafter"/>
</dbReference>
<dbReference type="InterPro" id="IPR036068">
    <property type="entry name" value="Nicotinate_pribotase-like_C"/>
</dbReference>
<dbReference type="AlphaFoldDB" id="A0AAJ1AKD0"/>
<feature type="binding site" evidence="13">
    <location>
        <position position="158"/>
    </location>
    <ligand>
        <name>substrate</name>
    </ligand>
</feature>
<protein>
    <recommendedName>
        <fullName evidence="11">Probable nicotinate-nucleotide pyrophosphorylase [carboxylating]</fullName>
        <ecNumber evidence="5">2.4.2.19</ecNumber>
    </recommendedName>
    <alternativeName>
        <fullName evidence="9">Quinolinate phosphoribosyltransferase [decarboxylating]</fullName>
    </alternativeName>
</protein>
<evidence type="ECO:0000256" key="4">
    <source>
        <dbReference type="ARBA" id="ARBA00011218"/>
    </source>
</evidence>
<dbReference type="InterPro" id="IPR037128">
    <property type="entry name" value="Quinolinate_PRibosylTase_N_sf"/>
</dbReference>
<keyword evidence="8 12" id="KW-0808">Transferase</keyword>
<dbReference type="Gene3D" id="3.20.20.70">
    <property type="entry name" value="Aldolase class I"/>
    <property type="match status" value="1"/>
</dbReference>
<evidence type="ECO:0000256" key="11">
    <source>
        <dbReference type="ARBA" id="ARBA00069173"/>
    </source>
</evidence>
<dbReference type="EMBL" id="JAIOIU010000141">
    <property type="protein sequence ID" value="MBZ0160688.1"/>
    <property type="molecule type" value="Genomic_DNA"/>
</dbReference>
<comment type="similarity">
    <text evidence="3 12">Belongs to the NadC/ModD family.</text>
</comment>
<comment type="subunit">
    <text evidence="4">Hexamer formed by 3 homodimers.</text>
</comment>
<name>A0AAJ1AKD0_9BACT</name>
<dbReference type="Gene3D" id="3.90.1170.20">
    <property type="entry name" value="Quinolinate phosphoribosyl transferase, N-terminal domain"/>
    <property type="match status" value="1"/>
</dbReference>
<dbReference type="InterPro" id="IPR027277">
    <property type="entry name" value="NadC/ModD"/>
</dbReference>
<dbReference type="PIRSF" id="PIRSF006250">
    <property type="entry name" value="NadC_ModD"/>
    <property type="match status" value="1"/>
</dbReference>
<dbReference type="SUPFAM" id="SSF54675">
    <property type="entry name" value="Nicotinate/Quinolinate PRTase N-terminal domain-like"/>
    <property type="match status" value="1"/>
</dbReference>
<feature type="binding site" evidence="13">
    <location>
        <position position="168"/>
    </location>
    <ligand>
        <name>substrate</name>
    </ligand>
</feature>
<evidence type="ECO:0000259" key="15">
    <source>
        <dbReference type="Pfam" id="PF02749"/>
    </source>
</evidence>
<dbReference type="InterPro" id="IPR004393">
    <property type="entry name" value="NadC"/>
</dbReference>
<feature type="binding site" evidence="13">
    <location>
        <position position="219"/>
    </location>
    <ligand>
        <name>substrate</name>
    </ligand>
</feature>
<evidence type="ECO:0000256" key="3">
    <source>
        <dbReference type="ARBA" id="ARBA00009400"/>
    </source>
</evidence>
<dbReference type="NCBIfam" id="TIGR00078">
    <property type="entry name" value="nadC"/>
    <property type="match status" value="1"/>
</dbReference>
<comment type="function">
    <text evidence="1">Involved in the catabolism of quinolinic acid (QA).</text>
</comment>
<reference evidence="16 17" key="1">
    <citation type="journal article" date="2021" name="bioRxiv">
        <title>Unraveling nitrogen, sulfur and carbon metabolic pathways and microbial community transcriptional responses to substrate deprivation and toxicity stresses in a bioreactor mimicking anoxic brackish coastal sediment conditions.</title>
        <authorList>
            <person name="Martins P.D."/>
            <person name="Echeveste M.J."/>
            <person name="Arshad A."/>
            <person name="Kurth J."/>
            <person name="Ouboter H."/>
            <person name="Jetten M.S.M."/>
            <person name="Welte C.U."/>
        </authorList>
    </citation>
    <scope>NUCLEOTIDE SEQUENCE [LARGE SCALE GENOMIC DNA]</scope>
    <source>
        <strain evidence="16">MAG_38</strain>
    </source>
</reference>
<comment type="catalytic activity">
    <reaction evidence="10">
        <text>nicotinate beta-D-ribonucleotide + CO2 + diphosphate = quinolinate + 5-phospho-alpha-D-ribose 1-diphosphate + 2 H(+)</text>
        <dbReference type="Rhea" id="RHEA:12733"/>
        <dbReference type="ChEBI" id="CHEBI:15378"/>
        <dbReference type="ChEBI" id="CHEBI:16526"/>
        <dbReference type="ChEBI" id="CHEBI:29959"/>
        <dbReference type="ChEBI" id="CHEBI:33019"/>
        <dbReference type="ChEBI" id="CHEBI:57502"/>
        <dbReference type="ChEBI" id="CHEBI:58017"/>
        <dbReference type="EC" id="2.4.2.19"/>
    </reaction>
</comment>
<evidence type="ECO:0000313" key="17">
    <source>
        <dbReference type="Proteomes" id="UP001197609"/>
    </source>
</evidence>
<feature type="binding site" evidence="13">
    <location>
        <begin position="134"/>
        <end position="136"/>
    </location>
    <ligand>
        <name>substrate</name>
    </ligand>
</feature>
<dbReference type="PANTHER" id="PTHR32179:SF3">
    <property type="entry name" value="NICOTINATE-NUCLEOTIDE PYROPHOSPHORYLASE [CARBOXYLATING]"/>
    <property type="match status" value="1"/>
</dbReference>
<dbReference type="InterPro" id="IPR022412">
    <property type="entry name" value="Quinolinate_PRibosylTrfase_N"/>
</dbReference>
<dbReference type="Pfam" id="PF02749">
    <property type="entry name" value="QRPTase_N"/>
    <property type="match status" value="1"/>
</dbReference>
<accession>A0AAJ1AKD0</accession>
<feature type="domain" description="Quinolinate phosphoribosyl transferase C-terminal" evidence="14">
    <location>
        <begin position="113"/>
        <end position="283"/>
    </location>
</feature>
<gene>
    <name evidence="16" type="primary">nadC</name>
    <name evidence="16" type="ORF">K8G79_11220</name>
</gene>
<feature type="domain" description="Quinolinate phosphoribosyl transferase N-terminal" evidence="15">
    <location>
        <begin position="26"/>
        <end position="111"/>
    </location>
</feature>
<dbReference type="InterPro" id="IPR013785">
    <property type="entry name" value="Aldolase_TIM"/>
</dbReference>
<dbReference type="Pfam" id="PF01729">
    <property type="entry name" value="QRPTase_C"/>
    <property type="match status" value="1"/>
</dbReference>
<evidence type="ECO:0000313" key="16">
    <source>
        <dbReference type="EMBL" id="MBZ0160688.1"/>
    </source>
</evidence>
<evidence type="ECO:0000259" key="14">
    <source>
        <dbReference type="Pfam" id="PF01729"/>
    </source>
</evidence>
<evidence type="ECO:0000256" key="9">
    <source>
        <dbReference type="ARBA" id="ARBA00033102"/>
    </source>
</evidence>
<dbReference type="FunFam" id="3.20.20.70:FF:000030">
    <property type="entry name" value="Nicotinate-nucleotide pyrophosphorylase, carboxylating"/>
    <property type="match status" value="1"/>
</dbReference>
<proteinExistence type="inferred from homology"/>
<feature type="binding site" evidence="13">
    <location>
        <begin position="247"/>
        <end position="249"/>
    </location>
    <ligand>
        <name>substrate</name>
    </ligand>
</feature>
<feature type="binding site" evidence="13">
    <location>
        <begin position="268"/>
        <end position="270"/>
    </location>
    <ligand>
        <name>substrate</name>
    </ligand>
</feature>
<evidence type="ECO:0000256" key="1">
    <source>
        <dbReference type="ARBA" id="ARBA00003237"/>
    </source>
</evidence>
<dbReference type="GO" id="GO:0005737">
    <property type="term" value="C:cytoplasm"/>
    <property type="evidence" value="ECO:0007669"/>
    <property type="project" value="TreeGrafter"/>
</dbReference>
<dbReference type="Proteomes" id="UP001197609">
    <property type="component" value="Unassembled WGS sequence"/>
</dbReference>
<dbReference type="PANTHER" id="PTHR32179">
    <property type="entry name" value="NICOTINATE-NUCLEOTIDE PYROPHOSPHORYLASE [CARBOXYLATING]"/>
    <property type="match status" value="1"/>
</dbReference>
<feature type="binding site" evidence="13">
    <location>
        <position position="101"/>
    </location>
    <ligand>
        <name>substrate</name>
    </ligand>
</feature>
<dbReference type="EC" id="2.4.2.19" evidence="5"/>
<dbReference type="SUPFAM" id="SSF51690">
    <property type="entry name" value="Nicotinate/Quinolinate PRTase C-terminal domain-like"/>
    <property type="match status" value="1"/>
</dbReference>
<dbReference type="GO" id="GO:0009435">
    <property type="term" value="P:NAD+ biosynthetic process"/>
    <property type="evidence" value="ECO:0007669"/>
    <property type="project" value="InterPro"/>
</dbReference>
<dbReference type="FunFam" id="3.90.1170.20:FF:000001">
    <property type="entry name" value="Nicotinate-nucleotide diphosphorylase (Carboxylating)"/>
    <property type="match status" value="1"/>
</dbReference>
<dbReference type="CDD" id="cd01572">
    <property type="entry name" value="QPRTase"/>
    <property type="match status" value="1"/>
</dbReference>
<feature type="binding site" evidence="13">
    <location>
        <position position="198"/>
    </location>
    <ligand>
        <name>substrate</name>
    </ligand>
</feature>
<evidence type="ECO:0000256" key="7">
    <source>
        <dbReference type="ARBA" id="ARBA00022676"/>
    </source>
</evidence>
<evidence type="ECO:0000256" key="13">
    <source>
        <dbReference type="PIRSR" id="PIRSR006250-1"/>
    </source>
</evidence>
<keyword evidence="7 12" id="KW-0328">Glycosyltransferase</keyword>
<evidence type="ECO:0000256" key="2">
    <source>
        <dbReference type="ARBA" id="ARBA00004893"/>
    </source>
</evidence>
<comment type="caution">
    <text evidence="16">The sequence shown here is derived from an EMBL/GenBank/DDBJ whole genome shotgun (WGS) entry which is preliminary data.</text>
</comment>
<dbReference type="InterPro" id="IPR002638">
    <property type="entry name" value="Quinolinate_PRibosylTrfase_C"/>
</dbReference>
<organism evidence="16 17">
    <name type="scientific">Candidatus Methylomirabilis tolerans</name>
    <dbReference type="NCBI Taxonomy" id="3123416"/>
    <lineage>
        <taxon>Bacteria</taxon>
        <taxon>Candidatus Methylomirabilota</taxon>
        <taxon>Candidatus Methylomirabilia</taxon>
        <taxon>Candidatus Methylomirabilales</taxon>
        <taxon>Candidatus Methylomirabilaceae</taxon>
        <taxon>Candidatus Methylomirabilis</taxon>
    </lineage>
</organism>
<evidence type="ECO:0000256" key="12">
    <source>
        <dbReference type="PIRNR" id="PIRNR006250"/>
    </source>
</evidence>
<comment type="pathway">
    <text evidence="2">Cofactor biosynthesis; NAD(+) biosynthesis; nicotinate D-ribonucleotide from quinolinate: step 1/1.</text>
</comment>
<keyword evidence="6" id="KW-0662">Pyridine nucleotide biosynthesis</keyword>
<dbReference type="GO" id="GO:0004514">
    <property type="term" value="F:nicotinate-nucleotide diphosphorylase (carboxylating) activity"/>
    <property type="evidence" value="ECO:0007669"/>
    <property type="project" value="UniProtKB-EC"/>
</dbReference>
<evidence type="ECO:0000256" key="10">
    <source>
        <dbReference type="ARBA" id="ARBA00047445"/>
    </source>
</evidence>
<evidence type="ECO:0000256" key="5">
    <source>
        <dbReference type="ARBA" id="ARBA00011944"/>
    </source>
</evidence>
<sequence length="287" mass="31233">MSLSLVRTSRREALKRFLEEDIGQGDVTTLAIVPPDQKAIGHFMAKAPLVLAGIEPVIEALTILDEGLTAETWHRDGDTLREGDRAASIRGHARALLTGERVATNLLQRLCGIATLTRQFVEAVRGTQAKILDTRKTTPGLRVFEKYAVTVGGGINHRFGLDDAILIKDNHIRLAGGISAAITTARQHESRSHRFEVEVTTLEELQEALQYDLDAILLDNMNPDTVRQAVACVRAHERGNKIVVEASGGMTLDTVRAFAEAGVDWISIGALTHAAPAVDMSFKIYPA</sequence>